<organism evidence="2 3">
    <name type="scientific">Methylobacterium nonmethylotrophicum</name>
    <dbReference type="NCBI Taxonomy" id="1141884"/>
    <lineage>
        <taxon>Bacteria</taxon>
        <taxon>Pseudomonadati</taxon>
        <taxon>Pseudomonadota</taxon>
        <taxon>Alphaproteobacteria</taxon>
        <taxon>Hyphomicrobiales</taxon>
        <taxon>Methylobacteriaceae</taxon>
        <taxon>Methylobacterium</taxon>
    </lineage>
</organism>
<evidence type="ECO:0000313" key="2">
    <source>
        <dbReference type="EMBL" id="TGD99840.1"/>
    </source>
</evidence>
<reference evidence="2 3" key="1">
    <citation type="submission" date="2019-04" db="EMBL/GenBank/DDBJ databases">
        <authorList>
            <person name="Feng G."/>
            <person name="Zhu H."/>
        </authorList>
    </citation>
    <scope>NUCLEOTIDE SEQUENCE [LARGE SCALE GENOMIC DNA]</scope>
    <source>
        <strain evidence="2 3">6HR-1</strain>
    </source>
</reference>
<feature type="region of interest" description="Disordered" evidence="1">
    <location>
        <begin position="50"/>
        <end position="116"/>
    </location>
</feature>
<accession>A0A4Z0NSF2</accession>
<protein>
    <submittedName>
        <fullName evidence="2">Uncharacterized protein</fullName>
    </submittedName>
</protein>
<comment type="caution">
    <text evidence="2">The sequence shown here is derived from an EMBL/GenBank/DDBJ whole genome shotgun (WGS) entry which is preliminary data.</text>
</comment>
<feature type="compositionally biased region" description="Basic and acidic residues" evidence="1">
    <location>
        <begin position="17"/>
        <end position="26"/>
    </location>
</feature>
<feature type="compositionally biased region" description="Pro residues" evidence="1">
    <location>
        <begin position="50"/>
        <end position="60"/>
    </location>
</feature>
<sequence>MPSGPDKTRGPPSPVWERGRGIEDPARACGPREGNTLQGEAMSVVLAPVPFEPNPAPSPPSRGIFDPLPLSHTGEGIPRLSGLEDVSGRRPRDTNLPVCSVSMRSDSHHQVIRTPP</sequence>
<name>A0A4Z0NSF2_9HYPH</name>
<evidence type="ECO:0000313" key="3">
    <source>
        <dbReference type="Proteomes" id="UP000297535"/>
    </source>
</evidence>
<dbReference type="AlphaFoldDB" id="A0A4Z0NSF2"/>
<dbReference type="Proteomes" id="UP000297535">
    <property type="component" value="Unassembled WGS sequence"/>
</dbReference>
<proteinExistence type="predicted"/>
<gene>
    <name evidence="2" type="ORF">EU555_11810</name>
</gene>
<evidence type="ECO:0000256" key="1">
    <source>
        <dbReference type="SAM" id="MobiDB-lite"/>
    </source>
</evidence>
<feature type="region of interest" description="Disordered" evidence="1">
    <location>
        <begin position="1"/>
        <end position="37"/>
    </location>
</feature>
<keyword evidence="3" id="KW-1185">Reference proteome</keyword>
<dbReference type="EMBL" id="SRLB01000007">
    <property type="protein sequence ID" value="TGD99840.1"/>
    <property type="molecule type" value="Genomic_DNA"/>
</dbReference>